<evidence type="ECO:0000259" key="3">
    <source>
        <dbReference type="PROSITE" id="PS50240"/>
    </source>
</evidence>
<dbReference type="FunFam" id="2.40.10.10:FF:000002">
    <property type="entry name" value="Transmembrane protease serine"/>
    <property type="match status" value="1"/>
</dbReference>
<dbReference type="InterPro" id="IPR009003">
    <property type="entry name" value="Peptidase_S1_PA"/>
</dbReference>
<dbReference type="PROSITE" id="PS50240">
    <property type="entry name" value="TRYPSIN_DOM"/>
    <property type="match status" value="1"/>
</dbReference>
<protein>
    <submittedName>
        <fullName evidence="4">Serine proteinase stubblelike [Bombus impatiens]</fullName>
    </submittedName>
</protein>
<dbReference type="Pfam" id="PF00089">
    <property type="entry name" value="Trypsin"/>
    <property type="match status" value="1"/>
</dbReference>
<sequence>CIYIYHKTSSNIKSLHLFRMRLITLLLIIFVKYLSTCESENKFGLLYSNIARDREDNYSCCCSSDTKCLISPSKSKTCSNPYHSFCCYESYERYMCDKTESTDFYQPCPSHTPLAKNQCGTRDYQVIRSFDNGQSHPEEFPWVCIILTKNNEYVGTCVIIPEKFDNEIFHNTHKVLTVAHKLSKVNSYRQLKIRVLEYNIDGFRTPERHQHKEYEVAEMIIHDKFNRRRLKYDIAILRTNKPIDLHDVGVNAACLPSCDNMFAHTFPNGSGVRCWIAGWGKNELDKSFNIIQRKVNLPLISDEQCEHQVKSALKNFSLKVSMKFKLHKTEICAGGEGKTYCQGDGGAPLVCQSKEGYWHVVGLAAWGIGCARNNVPGVYTKVSQFKKWIE</sequence>
<evidence type="ECO:0000256" key="1">
    <source>
        <dbReference type="ARBA" id="ARBA00023157"/>
    </source>
</evidence>
<feature type="domain" description="Peptidase S1" evidence="3">
    <location>
        <begin position="126"/>
        <end position="390"/>
    </location>
</feature>
<proteinExistence type="inferred from homology"/>
<dbReference type="InterPro" id="IPR001254">
    <property type="entry name" value="Trypsin_dom"/>
</dbReference>
<organism evidence="4">
    <name type="scientific">Lepeophtheirus salmonis</name>
    <name type="common">Salmon louse</name>
    <name type="synonym">Caligus salmonis</name>
    <dbReference type="NCBI Taxonomy" id="72036"/>
    <lineage>
        <taxon>Eukaryota</taxon>
        <taxon>Metazoa</taxon>
        <taxon>Ecdysozoa</taxon>
        <taxon>Arthropoda</taxon>
        <taxon>Crustacea</taxon>
        <taxon>Multicrustacea</taxon>
        <taxon>Hexanauplia</taxon>
        <taxon>Copepoda</taxon>
        <taxon>Siphonostomatoida</taxon>
        <taxon>Caligidae</taxon>
        <taxon>Lepeophtheirus</taxon>
    </lineage>
</organism>
<dbReference type="Gene3D" id="2.40.10.10">
    <property type="entry name" value="Trypsin-like serine proteases"/>
    <property type="match status" value="1"/>
</dbReference>
<dbReference type="AlphaFoldDB" id="A0A0K2VHB6"/>
<comment type="similarity">
    <text evidence="2">Belongs to the peptidase S1 family. CLIP subfamily.</text>
</comment>
<evidence type="ECO:0000256" key="2">
    <source>
        <dbReference type="ARBA" id="ARBA00024195"/>
    </source>
</evidence>
<dbReference type="EMBL" id="HACA01032241">
    <property type="protein sequence ID" value="CDW49602.1"/>
    <property type="molecule type" value="Transcribed_RNA"/>
</dbReference>
<dbReference type="PANTHER" id="PTHR24256">
    <property type="entry name" value="TRYPTASE-RELATED"/>
    <property type="match status" value="1"/>
</dbReference>
<name>A0A0K2VHB6_LEPSM</name>
<dbReference type="SUPFAM" id="SSF50494">
    <property type="entry name" value="Trypsin-like serine proteases"/>
    <property type="match status" value="1"/>
</dbReference>
<dbReference type="InterPro" id="IPR051487">
    <property type="entry name" value="Ser/Thr_Proteases_Immune/Dev"/>
</dbReference>
<reference evidence="4" key="1">
    <citation type="submission" date="2014-05" db="EMBL/GenBank/DDBJ databases">
        <authorList>
            <person name="Chronopoulou M."/>
        </authorList>
    </citation>
    <scope>NUCLEOTIDE SEQUENCE</scope>
    <source>
        <tissue evidence="4">Whole organism</tissue>
    </source>
</reference>
<dbReference type="GO" id="GO:0004252">
    <property type="term" value="F:serine-type endopeptidase activity"/>
    <property type="evidence" value="ECO:0007669"/>
    <property type="project" value="InterPro"/>
</dbReference>
<feature type="non-terminal residue" evidence="4">
    <location>
        <position position="1"/>
    </location>
</feature>
<dbReference type="OrthoDB" id="6656697at2759"/>
<accession>A0A0K2VHB6</accession>
<feature type="non-terminal residue" evidence="4">
    <location>
        <position position="390"/>
    </location>
</feature>
<evidence type="ECO:0000313" key="4">
    <source>
        <dbReference type="EMBL" id="CDW49602.1"/>
    </source>
</evidence>
<dbReference type="GO" id="GO:0006508">
    <property type="term" value="P:proteolysis"/>
    <property type="evidence" value="ECO:0007669"/>
    <property type="project" value="InterPro"/>
</dbReference>
<dbReference type="CDD" id="cd00190">
    <property type="entry name" value="Tryp_SPc"/>
    <property type="match status" value="1"/>
</dbReference>
<dbReference type="InterPro" id="IPR043504">
    <property type="entry name" value="Peptidase_S1_PA_chymotrypsin"/>
</dbReference>
<keyword evidence="1" id="KW-1015">Disulfide bond</keyword>
<dbReference type="SMART" id="SM00020">
    <property type="entry name" value="Tryp_SPc"/>
    <property type="match status" value="1"/>
</dbReference>